<dbReference type="CDD" id="cd03494">
    <property type="entry name" value="SQR_TypeC_SdhD"/>
    <property type="match status" value="1"/>
</dbReference>
<dbReference type="GO" id="GO:0046872">
    <property type="term" value="F:metal ion binding"/>
    <property type="evidence" value="ECO:0007669"/>
    <property type="project" value="UniProtKB-KW"/>
</dbReference>
<dbReference type="PANTHER" id="PTHR38689">
    <property type="entry name" value="SUCCINATE DEHYDROGENASE HYDROPHOBIC MEMBRANE ANCHOR SUBUNIT"/>
    <property type="match status" value="1"/>
</dbReference>
<dbReference type="GeneID" id="93395046"/>
<dbReference type="eggNOG" id="COG2142">
    <property type="taxonomic scope" value="Bacteria"/>
</dbReference>
<reference evidence="21" key="1">
    <citation type="submission" date="2015-06" db="EMBL/GenBank/DDBJ databases">
        <authorList>
            <person name="Urmite Genomes"/>
        </authorList>
    </citation>
    <scope>NUCLEOTIDE SEQUENCE [LARGE SCALE GENOMIC DNA]</scope>
    <source>
        <strain evidence="21">CSUR P1867</strain>
    </source>
</reference>
<dbReference type="Proteomes" id="UP000619976">
    <property type="component" value="Unassembled WGS sequence"/>
</dbReference>
<keyword evidence="7 16" id="KW-0997">Cell inner membrane</keyword>
<evidence type="ECO:0000256" key="6">
    <source>
        <dbReference type="ARBA" id="ARBA00022475"/>
    </source>
</evidence>
<dbReference type="EMBL" id="JAEKCB010000004">
    <property type="protein sequence ID" value="MBJ2118137.1"/>
    <property type="molecule type" value="Genomic_DNA"/>
</dbReference>
<reference evidence="20 22" key="3">
    <citation type="submission" date="2020-12" db="EMBL/GenBank/DDBJ databases">
        <title>Enhanced detection system for hospital associated transmission using whole genome sequencing surveillance.</title>
        <authorList>
            <person name="Harrison L.H."/>
            <person name="Van Tyne D."/>
            <person name="Marsh J.W."/>
            <person name="Griffith M.P."/>
            <person name="Snyder D.J."/>
            <person name="Cooper V.S."/>
            <person name="Mustapha M."/>
        </authorList>
    </citation>
    <scope>NUCLEOTIDE SEQUENCE [LARGE SCALE GENOMIC DNA]</scope>
    <source>
        <strain evidence="20 22">PR00195</strain>
    </source>
</reference>
<dbReference type="HOGENOM" id="CLU_151315_2_0_6"/>
<dbReference type="PATRIC" id="fig|585.9.peg.3334"/>
<evidence type="ECO:0000313" key="19">
    <source>
        <dbReference type="EMBL" id="CRL59722.1"/>
    </source>
</evidence>
<dbReference type="NCBIfam" id="NF007022">
    <property type="entry name" value="PRK09488.1"/>
    <property type="match status" value="1"/>
</dbReference>
<dbReference type="Pfam" id="PF01127">
    <property type="entry name" value="Sdh_cyt"/>
    <property type="match status" value="1"/>
</dbReference>
<reference evidence="19" key="2">
    <citation type="submission" date="2015-06" db="EMBL/GenBank/DDBJ databases">
        <authorList>
            <person name="Urmite Genomes Urmite Genomes"/>
        </authorList>
    </citation>
    <scope>NUCLEOTIDE SEQUENCE [LARGE SCALE GENOMIC DNA]</scope>
    <source>
        <strain evidence="19">CSUR P1867</strain>
    </source>
</reference>
<keyword evidence="22" id="KW-1185">Reference proteome</keyword>
<organism evidence="19 21">
    <name type="scientific">Proteus penneri</name>
    <dbReference type="NCBI Taxonomy" id="102862"/>
    <lineage>
        <taxon>Bacteria</taxon>
        <taxon>Pseudomonadati</taxon>
        <taxon>Pseudomonadota</taxon>
        <taxon>Gammaproteobacteria</taxon>
        <taxon>Enterobacterales</taxon>
        <taxon>Morganellaceae</taxon>
        <taxon>Proteus</taxon>
    </lineage>
</organism>
<evidence type="ECO:0000256" key="12">
    <source>
        <dbReference type="ARBA" id="ARBA00022982"/>
    </source>
</evidence>
<dbReference type="Proteomes" id="UP000183920">
    <property type="component" value="Unassembled WGS sequence"/>
</dbReference>
<keyword evidence="8 16" id="KW-0816">Tricarboxylic acid cycle</keyword>
<dbReference type="GO" id="GO:0017004">
    <property type="term" value="P:cytochrome complex assembly"/>
    <property type="evidence" value="ECO:0007669"/>
    <property type="project" value="TreeGrafter"/>
</dbReference>
<evidence type="ECO:0000256" key="10">
    <source>
        <dbReference type="ARBA" id="ARBA00022692"/>
    </source>
</evidence>
<dbReference type="GO" id="GO:0020037">
    <property type="term" value="F:heme binding"/>
    <property type="evidence" value="ECO:0007669"/>
    <property type="project" value="InterPro"/>
</dbReference>
<evidence type="ECO:0000256" key="5">
    <source>
        <dbReference type="ARBA" id="ARBA00022448"/>
    </source>
</evidence>
<dbReference type="EMBL" id="CVRY01000001">
    <property type="protein sequence ID" value="CRL59722.1"/>
    <property type="molecule type" value="Genomic_DNA"/>
</dbReference>
<keyword evidence="13" id="KW-1133">Transmembrane helix</keyword>
<evidence type="ECO:0000313" key="22">
    <source>
        <dbReference type="Proteomes" id="UP000619976"/>
    </source>
</evidence>
<name>A0A094UC79_9GAMM</name>
<dbReference type="GO" id="GO:0005886">
    <property type="term" value="C:plasma membrane"/>
    <property type="evidence" value="ECO:0007669"/>
    <property type="project" value="UniProtKB-SubCell"/>
</dbReference>
<dbReference type="InterPro" id="IPR034804">
    <property type="entry name" value="SQR/QFR_C/D"/>
</dbReference>
<evidence type="ECO:0000256" key="2">
    <source>
        <dbReference type="ARBA" id="ARBA00004429"/>
    </source>
</evidence>
<dbReference type="PANTHER" id="PTHR38689:SF1">
    <property type="entry name" value="SUCCINATE DEHYDROGENASE HYDROPHOBIC MEMBRANE ANCHOR SUBUNIT"/>
    <property type="match status" value="1"/>
</dbReference>
<evidence type="ECO:0000256" key="8">
    <source>
        <dbReference type="ARBA" id="ARBA00022532"/>
    </source>
</evidence>
<evidence type="ECO:0000256" key="3">
    <source>
        <dbReference type="ARBA" id="ARBA00005163"/>
    </source>
</evidence>
<evidence type="ECO:0000256" key="17">
    <source>
        <dbReference type="PIRSR" id="PIRSR000169-1"/>
    </source>
</evidence>
<evidence type="ECO:0000256" key="11">
    <source>
        <dbReference type="ARBA" id="ARBA00022723"/>
    </source>
</evidence>
<dbReference type="Gene3D" id="1.20.1300.10">
    <property type="entry name" value="Fumarate reductase/succinate dehydrogenase, transmembrane subunit"/>
    <property type="match status" value="1"/>
</dbReference>
<evidence type="ECO:0000256" key="16">
    <source>
        <dbReference type="PIRNR" id="PIRNR000169"/>
    </source>
</evidence>
<dbReference type="UniPathway" id="UPA00223"/>
<evidence type="ECO:0000256" key="9">
    <source>
        <dbReference type="ARBA" id="ARBA00022617"/>
    </source>
</evidence>
<sequence length="114" mass="12913">MVSNSSTLGRTGIQDWLFLRASAIIIVLYVLYLVGFIATTEITYEVWRGFFSSSLTKVFTILTLLSILIHAWIGMWQVLTDYIKPLALRLTLQLIIVVALLVYLIYGTIVVWGV</sequence>
<comment type="subcellular location">
    <subcellularLocation>
        <location evidence="2 16">Cell inner membrane</location>
        <topology evidence="2 16">Multi-pass membrane protein</topology>
    </subcellularLocation>
</comment>
<comment type="pathway">
    <text evidence="3 16">Carbohydrate metabolism; tricarboxylic acid cycle.</text>
</comment>
<dbReference type="RefSeq" id="WP_006537664.1">
    <property type="nucleotide sequence ID" value="NZ_CAXOKJ010000012.1"/>
</dbReference>
<evidence type="ECO:0000313" key="20">
    <source>
        <dbReference type="EMBL" id="MBJ2118137.1"/>
    </source>
</evidence>
<dbReference type="PIRSF" id="PIRSF000169">
    <property type="entry name" value="SDH_D"/>
    <property type="match status" value="1"/>
</dbReference>
<keyword evidence="6 16" id="KW-1003">Cell membrane</keyword>
<keyword evidence="14 18" id="KW-0408">Iron</keyword>
<dbReference type="InterPro" id="IPR014312">
    <property type="entry name" value="Succ_DH_anchor"/>
</dbReference>
<proteinExistence type="predicted"/>
<protein>
    <recommendedName>
        <fullName evidence="4 16">Succinate dehydrogenase hydrophobic membrane anchor subunit</fullName>
    </recommendedName>
</protein>
<dbReference type="STRING" id="585.DR95_1553"/>
<dbReference type="NCBIfam" id="TIGR02968">
    <property type="entry name" value="succ_dehyd_anc"/>
    <property type="match status" value="1"/>
</dbReference>
<gene>
    <name evidence="19" type="primary">sdhD</name>
    <name evidence="20" type="synonym">cybS</name>
    <name evidence="20" type="synonym">dhsD</name>
    <name evidence="19" type="ORF">BN1804_00590</name>
    <name evidence="20" type="ORF">JFQ69_10740</name>
</gene>
<dbReference type="GeneID" id="83611544"/>
<comment type="function">
    <text evidence="1 16">Membrane-anchoring subunit of succinate dehydrogenase (SDH).</text>
</comment>
<evidence type="ECO:0000256" key="7">
    <source>
        <dbReference type="ARBA" id="ARBA00022519"/>
    </source>
</evidence>
<evidence type="ECO:0000256" key="15">
    <source>
        <dbReference type="ARBA" id="ARBA00023136"/>
    </source>
</evidence>
<keyword evidence="12 16" id="KW-0249">Electron transport</keyword>
<keyword evidence="10" id="KW-0812">Transmembrane</keyword>
<keyword evidence="9 18" id="KW-0349">Heme</keyword>
<keyword evidence="5 16" id="KW-0813">Transport</keyword>
<evidence type="ECO:0000256" key="4">
    <source>
        <dbReference type="ARBA" id="ARBA00019425"/>
    </source>
</evidence>
<dbReference type="GO" id="GO:0006099">
    <property type="term" value="P:tricarboxylic acid cycle"/>
    <property type="evidence" value="ECO:0007669"/>
    <property type="project" value="UniProtKB-UniRule"/>
</dbReference>
<evidence type="ECO:0000256" key="13">
    <source>
        <dbReference type="ARBA" id="ARBA00022989"/>
    </source>
</evidence>
<keyword evidence="11 18" id="KW-0479">Metal-binding</keyword>
<evidence type="ECO:0000256" key="18">
    <source>
        <dbReference type="PIRSR" id="PIRSR000169-2"/>
    </source>
</evidence>
<keyword evidence="15 16" id="KW-0472">Membrane</keyword>
<accession>A0A094UC79</accession>
<accession>A0A379EK17</accession>
<evidence type="ECO:0000313" key="21">
    <source>
        <dbReference type="Proteomes" id="UP000183920"/>
    </source>
</evidence>
<feature type="binding site" evidence="17">
    <location>
        <position position="82"/>
    </location>
    <ligand>
        <name>a ubiquinone</name>
        <dbReference type="ChEBI" id="CHEBI:16389"/>
    </ligand>
</feature>
<feature type="binding site" description="axial binding residue" evidence="18">
    <location>
        <position position="70"/>
    </location>
    <ligand>
        <name>heme</name>
        <dbReference type="ChEBI" id="CHEBI:30413"/>
        <note>ligand shared with second transmembrane subunit</note>
    </ligand>
    <ligandPart>
        <name>Fe</name>
        <dbReference type="ChEBI" id="CHEBI:18248"/>
    </ligandPart>
</feature>
<evidence type="ECO:0000256" key="1">
    <source>
        <dbReference type="ARBA" id="ARBA00004050"/>
    </source>
</evidence>
<dbReference type="SUPFAM" id="SSF81343">
    <property type="entry name" value="Fumarate reductase respiratory complex transmembrane subunits"/>
    <property type="match status" value="1"/>
</dbReference>
<comment type="cofactor">
    <cofactor evidence="18">
        <name>heme</name>
        <dbReference type="ChEBI" id="CHEBI:30413"/>
    </cofactor>
    <text evidence="18">The heme is bound between the two transmembrane subunits.</text>
</comment>
<dbReference type="GO" id="GO:0009055">
    <property type="term" value="F:electron transfer activity"/>
    <property type="evidence" value="ECO:0007669"/>
    <property type="project" value="TreeGrafter"/>
</dbReference>
<dbReference type="InterPro" id="IPR000701">
    <property type="entry name" value="SuccDH_FuR_B_TM-su"/>
</dbReference>
<evidence type="ECO:0000256" key="14">
    <source>
        <dbReference type="ARBA" id="ARBA00023004"/>
    </source>
</evidence>
<dbReference type="AlphaFoldDB" id="A0A094UC79"/>